<sequence length="379" mass="42949">MKKQKMKIFLIMVAVIASLVAYIVIIRPKGYGLIGGKVKFEVMNTTAINPLDKVSLRQLGKHIVRISKDGVTMLDYEGKTIWDKTFNMMNPKVISNEKFLAVGDISSRDVYLFNEEGFVRQYDVNDPIIMYDINENGIVAIIGQNDKGHVVQLYDADGTALVHRETFLENDGFPLALDISEDGTKMVTSYLFVKGETVVSNLTFFNFSDTGQKFDERVTGAFAVDDTLIPEVKFLDGNHVSAVGDNRVLFYQVDIKPEEVANVTLNNEIKKVSYANNNLLTLLGRPLSGESTYQENTLVAYDNAGQVAYENAYESAITYLEGSHEKYYVESEFYIREYYNGKINWETPLKEDIKFISSLGRNKFLIVLQNEYRVVKVIK</sequence>
<gene>
    <name evidence="1" type="ORF">HZI73_00910</name>
</gene>
<evidence type="ECO:0000313" key="1">
    <source>
        <dbReference type="EMBL" id="QUI20942.1"/>
    </source>
</evidence>
<dbReference type="InterPro" id="IPR043765">
    <property type="entry name" value="DUF5711"/>
</dbReference>
<dbReference type="KEGG" id="vpy:HZI73_00910"/>
<organism evidence="1 2">
    <name type="scientific">Vallitalea pronyensis</name>
    <dbReference type="NCBI Taxonomy" id="1348613"/>
    <lineage>
        <taxon>Bacteria</taxon>
        <taxon>Bacillati</taxon>
        <taxon>Bacillota</taxon>
        <taxon>Clostridia</taxon>
        <taxon>Lachnospirales</taxon>
        <taxon>Vallitaleaceae</taxon>
        <taxon>Vallitalea</taxon>
    </lineage>
</organism>
<dbReference type="SUPFAM" id="SSF82171">
    <property type="entry name" value="DPP6 N-terminal domain-like"/>
    <property type="match status" value="1"/>
</dbReference>
<accession>A0A8J8MFQ3</accession>
<protein>
    <submittedName>
        <fullName evidence="1">Uncharacterized protein</fullName>
    </submittedName>
</protein>
<dbReference type="AlphaFoldDB" id="A0A8J8MFQ3"/>
<evidence type="ECO:0000313" key="2">
    <source>
        <dbReference type="Proteomes" id="UP000683246"/>
    </source>
</evidence>
<proteinExistence type="predicted"/>
<dbReference type="RefSeq" id="WP_212696401.1">
    <property type="nucleotide sequence ID" value="NZ_CP058649.1"/>
</dbReference>
<dbReference type="EMBL" id="CP058649">
    <property type="protein sequence ID" value="QUI20942.1"/>
    <property type="molecule type" value="Genomic_DNA"/>
</dbReference>
<dbReference type="Proteomes" id="UP000683246">
    <property type="component" value="Chromosome"/>
</dbReference>
<keyword evidence="2" id="KW-1185">Reference proteome</keyword>
<reference evidence="1" key="1">
    <citation type="submission" date="2020-07" db="EMBL/GenBank/DDBJ databases">
        <title>Vallitalea pronyensis genome.</title>
        <authorList>
            <person name="Postec A."/>
        </authorList>
    </citation>
    <scope>NUCLEOTIDE SEQUENCE</scope>
    <source>
        <strain evidence="1">FatNI3</strain>
    </source>
</reference>
<name>A0A8J8MFQ3_9FIRM</name>
<dbReference type="Pfam" id="PF18975">
    <property type="entry name" value="DUF5711"/>
    <property type="match status" value="1"/>
</dbReference>